<keyword evidence="3" id="KW-0614">Plasmid</keyword>
<accession>A0ABM7VIM3</accession>
<dbReference type="InterPro" id="IPR012334">
    <property type="entry name" value="Pectin_lyas_fold"/>
</dbReference>
<dbReference type="InterPro" id="IPR011050">
    <property type="entry name" value="Pectin_lyase_fold/virulence"/>
</dbReference>
<dbReference type="RefSeq" id="WP_338398087.1">
    <property type="nucleotide sequence ID" value="NZ_AP025293.1"/>
</dbReference>
<evidence type="ECO:0000313" key="4">
    <source>
        <dbReference type="Proteomes" id="UP001354989"/>
    </source>
</evidence>
<evidence type="ECO:0000259" key="2">
    <source>
        <dbReference type="Pfam" id="PF13229"/>
    </source>
</evidence>
<gene>
    <name evidence="3" type="ORF">PEPS_31060</name>
</gene>
<geneLocation type="plasmid" evidence="3 4">
    <name>pPP1</name>
</geneLocation>
<dbReference type="InterPro" id="IPR006626">
    <property type="entry name" value="PbH1"/>
</dbReference>
<dbReference type="Gene3D" id="2.160.20.10">
    <property type="entry name" value="Single-stranded right-handed beta-helix, Pectin lyase-like"/>
    <property type="match status" value="1"/>
</dbReference>
<feature type="signal peptide" evidence="1">
    <location>
        <begin position="1"/>
        <end position="24"/>
    </location>
</feature>
<sequence>MKIRISFFVLVAMCALLCCSPKPAQELASIEAVPTFHNLGLYWKPKAGAQDNPCSVKFREQGTQQWLPASDLWFDAIDHQQAPEHAMQYRGSIVNLKPDTSYEVRLTLASGEEATVNTKTRSEEFKVKRVINLPNETISGTYQITEGGSEKEGYVVYQAQENTLLSANKQVSHNVEINASYVILRGVTMKGANLHGVALGAVNHVVIEGCDISDWGRAVTEGKLKGYGENFNSAIYSKSPALSHTVIQRNKLHHPTYSANSWELPTPGTHPEGPQGITFEDSEGYHIIRYNDIYSDEDHKFNDSMGEWRNFSFRGFPNRDSDIYANNISHCYDDAIEAEGSGMNVRIFGNHIDHSFISFGLATQSLGPMYLYRNVVNFSQRAPYPTKKYNYGGAFVKIGSEPKQLATSKGSLFIYHNTLLQPATPWKIGSATAGASEGILYTSPTKVQSYITTRNNIIHVREGNHSVREQGTMDPTNDFDYDLYSGNIVSGVGSEKNGLHGLPVYSATNKTGEYALDPQSAGYDQGVVIPNFNDHFSGKGPDMGAFEAGSEPMLFGIHADWNLQLQNRAL</sequence>
<dbReference type="SUPFAM" id="SSF51126">
    <property type="entry name" value="Pectin lyase-like"/>
    <property type="match status" value="1"/>
</dbReference>
<organism evidence="3 4">
    <name type="scientific">Persicobacter psychrovividus</name>
    <dbReference type="NCBI Taxonomy" id="387638"/>
    <lineage>
        <taxon>Bacteria</taxon>
        <taxon>Pseudomonadati</taxon>
        <taxon>Bacteroidota</taxon>
        <taxon>Cytophagia</taxon>
        <taxon>Cytophagales</taxon>
        <taxon>Persicobacteraceae</taxon>
        <taxon>Persicobacter</taxon>
    </lineage>
</organism>
<dbReference type="EMBL" id="AP025293">
    <property type="protein sequence ID" value="BDD00826.1"/>
    <property type="molecule type" value="Genomic_DNA"/>
</dbReference>
<name>A0ABM7VIM3_9BACT</name>
<proteinExistence type="predicted"/>
<reference evidence="3 4" key="1">
    <citation type="submission" date="2021-12" db="EMBL/GenBank/DDBJ databases">
        <title>Genome sequencing of bacteria with rrn-lacking chromosome and rrn-plasmid.</title>
        <authorList>
            <person name="Anda M."/>
            <person name="Iwasaki W."/>
        </authorList>
    </citation>
    <scope>NUCLEOTIDE SEQUENCE [LARGE SCALE GENOMIC DNA]</scope>
    <source>
        <strain evidence="3 4">NBRC 101262</strain>
        <plasmid evidence="3 4">pPP1</plasmid>
    </source>
</reference>
<dbReference type="Proteomes" id="UP001354989">
    <property type="component" value="Plasmid pPP1"/>
</dbReference>
<keyword evidence="1" id="KW-0732">Signal</keyword>
<dbReference type="Pfam" id="PF13229">
    <property type="entry name" value="Beta_helix"/>
    <property type="match status" value="1"/>
</dbReference>
<evidence type="ECO:0000256" key="1">
    <source>
        <dbReference type="SAM" id="SignalP"/>
    </source>
</evidence>
<dbReference type="InterPro" id="IPR039448">
    <property type="entry name" value="Beta_helix"/>
</dbReference>
<feature type="chain" id="PRO_5045626310" description="Right handed beta helix domain-containing protein" evidence="1">
    <location>
        <begin position="25"/>
        <end position="570"/>
    </location>
</feature>
<protein>
    <recommendedName>
        <fullName evidence="2">Right handed beta helix domain-containing protein</fullName>
    </recommendedName>
</protein>
<dbReference type="SMART" id="SM00710">
    <property type="entry name" value="PbH1"/>
    <property type="match status" value="4"/>
</dbReference>
<evidence type="ECO:0000313" key="3">
    <source>
        <dbReference type="EMBL" id="BDD00826.1"/>
    </source>
</evidence>
<feature type="domain" description="Right handed beta helix" evidence="2">
    <location>
        <begin position="178"/>
        <end position="356"/>
    </location>
</feature>
<keyword evidence="4" id="KW-1185">Reference proteome</keyword>